<name>A0A2N5ZBY0_MUIH1</name>
<evidence type="ECO:0000256" key="2">
    <source>
        <dbReference type="ARBA" id="ARBA00008748"/>
    </source>
</evidence>
<sequence>MKILAINPGSTSTKIAIYNHGEKILSETLRHSTEELKDFENIIAQFDFRTNIIKEFLSKNSHSLKDFDGIIGRGGLLKPIESGLYKVSEKMLKDLRSCDFGEHASNLGGIIAQTLSKEADCDAFIADPVVVDEMDEIARVSGIPEIERISIFHALNQKAVAKRAAKDLDSSYEDCNFIVVHLGGGISVGAHKKGRVVDVNNALDGDGPFSQERSGGVPIGGLVKMCFSGKYTLAEIKKKIKGKGGLVAYMGTNNATEVEEAVTAGDEKAYLIYNAMAYQVSKEIGALAAALKGEVDAIILTGGIAYDKNHLVPWIKEQVEFIAQVLVYPGEDEMKALHEACQEGLKNREIIKEYR</sequence>
<proteinExistence type="inferred from homology"/>
<dbReference type="PANTHER" id="PTHR21060">
    <property type="entry name" value="ACETATE KINASE"/>
    <property type="match status" value="1"/>
</dbReference>
<dbReference type="InterPro" id="IPR023865">
    <property type="entry name" value="Aliphatic_acid_kinase_CS"/>
</dbReference>
<dbReference type="NCBIfam" id="TIGR02707">
    <property type="entry name" value="butyr_kinase"/>
    <property type="match status" value="1"/>
</dbReference>
<evidence type="ECO:0000256" key="6">
    <source>
        <dbReference type="ARBA" id="ARBA00022777"/>
    </source>
</evidence>
<evidence type="ECO:0000256" key="10">
    <source>
        <dbReference type="RuleBase" id="RU003835"/>
    </source>
</evidence>
<dbReference type="SUPFAM" id="SSF53067">
    <property type="entry name" value="Actin-like ATPase domain"/>
    <property type="match status" value="2"/>
</dbReference>
<keyword evidence="6 9" id="KW-0418">Kinase</keyword>
<evidence type="ECO:0000256" key="7">
    <source>
        <dbReference type="ARBA" id="ARBA00022840"/>
    </source>
</evidence>
<evidence type="ECO:0000256" key="3">
    <source>
        <dbReference type="ARBA" id="ARBA00022490"/>
    </source>
</evidence>
<evidence type="ECO:0000313" key="12">
    <source>
        <dbReference type="Proteomes" id="UP000234857"/>
    </source>
</evidence>
<dbReference type="PROSITE" id="PS01075">
    <property type="entry name" value="ACETATE_KINASE_1"/>
    <property type="match status" value="1"/>
</dbReference>
<dbReference type="GO" id="GO:0005737">
    <property type="term" value="C:cytoplasm"/>
    <property type="evidence" value="ECO:0007669"/>
    <property type="project" value="UniProtKB-SubCell"/>
</dbReference>
<evidence type="ECO:0000256" key="4">
    <source>
        <dbReference type="ARBA" id="ARBA00022679"/>
    </source>
</evidence>
<comment type="caution">
    <text evidence="11">The sequence shown here is derived from an EMBL/GenBank/DDBJ whole genome shotgun (WGS) entry which is preliminary data.</text>
</comment>
<gene>
    <name evidence="9 11" type="primary">buk</name>
    <name evidence="11" type="ORF">C0601_11170</name>
</gene>
<keyword evidence="7 9" id="KW-0067">ATP-binding</keyword>
<dbReference type="GO" id="GO:0006083">
    <property type="term" value="P:acetate metabolic process"/>
    <property type="evidence" value="ECO:0007669"/>
    <property type="project" value="TreeGrafter"/>
</dbReference>
<dbReference type="InterPro" id="IPR011245">
    <property type="entry name" value="Butyrate_kin"/>
</dbReference>
<evidence type="ECO:0000256" key="9">
    <source>
        <dbReference type="HAMAP-Rule" id="MF_00542"/>
    </source>
</evidence>
<keyword evidence="4 9" id="KW-0808">Transferase</keyword>
<dbReference type="CDD" id="cd24011">
    <property type="entry name" value="ASKHA_NBD_BK"/>
    <property type="match status" value="1"/>
</dbReference>
<evidence type="ECO:0000256" key="1">
    <source>
        <dbReference type="ARBA" id="ARBA00004496"/>
    </source>
</evidence>
<dbReference type="EMBL" id="PKTG01000122">
    <property type="protein sequence ID" value="PLX16175.1"/>
    <property type="molecule type" value="Genomic_DNA"/>
</dbReference>
<evidence type="ECO:0000313" key="11">
    <source>
        <dbReference type="EMBL" id="PLX16175.1"/>
    </source>
</evidence>
<reference evidence="11 12" key="1">
    <citation type="submission" date="2017-11" db="EMBL/GenBank/DDBJ databases">
        <title>Genome-resolved metagenomics identifies genetic mobility, metabolic interactions, and unexpected diversity in perchlorate-reducing communities.</title>
        <authorList>
            <person name="Barnum T.P."/>
            <person name="Figueroa I.A."/>
            <person name="Carlstrom C.I."/>
            <person name="Lucas L.N."/>
            <person name="Engelbrektson A.L."/>
            <person name="Coates J.D."/>
        </authorList>
    </citation>
    <scope>NUCLEOTIDE SEQUENCE [LARGE SCALE GENOMIC DNA]</scope>
    <source>
        <strain evidence="11">BM706</strain>
    </source>
</reference>
<protein>
    <recommendedName>
        <fullName evidence="9">Probable butyrate kinase</fullName>
        <shortName evidence="9">BK</shortName>
        <ecNumber evidence="9">2.7.2.7</ecNumber>
    </recommendedName>
    <alternativeName>
        <fullName evidence="9">Branched-chain carboxylic acid kinase</fullName>
    </alternativeName>
</protein>
<dbReference type="PRINTS" id="PR00471">
    <property type="entry name" value="ACETATEKNASE"/>
</dbReference>
<dbReference type="PANTHER" id="PTHR21060:SF3">
    <property type="entry name" value="BUTYRATE KINASE 2-RELATED"/>
    <property type="match status" value="1"/>
</dbReference>
<comment type="catalytic activity">
    <reaction evidence="8 9">
        <text>butanoate + ATP = butanoyl phosphate + ADP</text>
        <dbReference type="Rhea" id="RHEA:13585"/>
        <dbReference type="ChEBI" id="CHEBI:17968"/>
        <dbReference type="ChEBI" id="CHEBI:30616"/>
        <dbReference type="ChEBI" id="CHEBI:58079"/>
        <dbReference type="ChEBI" id="CHEBI:456216"/>
        <dbReference type="EC" id="2.7.2.7"/>
    </reaction>
</comment>
<evidence type="ECO:0000256" key="8">
    <source>
        <dbReference type="ARBA" id="ARBA00048596"/>
    </source>
</evidence>
<dbReference type="Proteomes" id="UP000234857">
    <property type="component" value="Unassembled WGS sequence"/>
</dbReference>
<evidence type="ECO:0000256" key="5">
    <source>
        <dbReference type="ARBA" id="ARBA00022741"/>
    </source>
</evidence>
<keyword evidence="5 9" id="KW-0547">Nucleotide-binding</keyword>
<dbReference type="AlphaFoldDB" id="A0A2N5ZBY0"/>
<dbReference type="EC" id="2.7.2.7" evidence="9"/>
<dbReference type="HAMAP" id="MF_00542">
    <property type="entry name" value="Butyrate_kinase"/>
    <property type="match status" value="1"/>
</dbReference>
<comment type="subcellular location">
    <subcellularLocation>
        <location evidence="1 9">Cytoplasm</location>
    </subcellularLocation>
</comment>
<dbReference type="NCBIfam" id="NF002834">
    <property type="entry name" value="PRK03011.1-5"/>
    <property type="match status" value="1"/>
</dbReference>
<dbReference type="Gene3D" id="3.30.420.40">
    <property type="match status" value="2"/>
</dbReference>
<dbReference type="InterPro" id="IPR000890">
    <property type="entry name" value="Aliphatic_acid_kin_short-chain"/>
</dbReference>
<accession>A0A2N5ZBY0</accession>
<dbReference type="GO" id="GO:0008776">
    <property type="term" value="F:acetate kinase activity"/>
    <property type="evidence" value="ECO:0007669"/>
    <property type="project" value="TreeGrafter"/>
</dbReference>
<dbReference type="PIRSF" id="PIRSF036458">
    <property type="entry name" value="Butyrate_kin"/>
    <property type="match status" value="1"/>
</dbReference>
<dbReference type="InterPro" id="IPR043129">
    <property type="entry name" value="ATPase_NBD"/>
</dbReference>
<dbReference type="PROSITE" id="PS01076">
    <property type="entry name" value="ACETATE_KINASE_2"/>
    <property type="match status" value="1"/>
</dbReference>
<comment type="similarity">
    <text evidence="2 9 10">Belongs to the acetokinase family.</text>
</comment>
<keyword evidence="3 9" id="KW-0963">Cytoplasm</keyword>
<dbReference type="Pfam" id="PF00871">
    <property type="entry name" value="Acetate_kinase"/>
    <property type="match status" value="1"/>
</dbReference>
<organism evidence="11 12">
    <name type="scientific">Muiribacterium halophilum</name>
    <dbReference type="NCBI Taxonomy" id="2053465"/>
    <lineage>
        <taxon>Bacteria</taxon>
        <taxon>Candidatus Muiribacteriota</taxon>
        <taxon>Candidatus Muiribacteriia</taxon>
        <taxon>Candidatus Muiribacteriales</taxon>
        <taxon>Candidatus Muiribacteriaceae</taxon>
        <taxon>Candidatus Muiribacterium</taxon>
    </lineage>
</organism>
<dbReference type="GO" id="GO:0005524">
    <property type="term" value="F:ATP binding"/>
    <property type="evidence" value="ECO:0007669"/>
    <property type="project" value="UniProtKB-KW"/>
</dbReference>
<dbReference type="GO" id="GO:0047761">
    <property type="term" value="F:butyrate kinase activity"/>
    <property type="evidence" value="ECO:0007669"/>
    <property type="project" value="UniProtKB-UniRule"/>
</dbReference>